<reference evidence="2" key="1">
    <citation type="submission" date="2016-10" db="EMBL/GenBank/DDBJ databases">
        <authorList>
            <person name="Jeantristanb JTB J.-T."/>
            <person name="Ricardo R."/>
        </authorList>
    </citation>
    <scope>NUCLEOTIDE SEQUENCE [LARGE SCALE GENOMIC DNA]</scope>
</reference>
<dbReference type="Proteomes" id="UP000249723">
    <property type="component" value="Unassembled WGS sequence"/>
</dbReference>
<proteinExistence type="predicted"/>
<protein>
    <submittedName>
        <fullName evidence="1">BZ3500_MvSof-1268-A1-R1_Chr12-2g03952 protein</fullName>
    </submittedName>
</protein>
<dbReference type="AlphaFoldDB" id="A0A2X0MRH6"/>
<name>A0A2X0MRH6_9BASI</name>
<dbReference type="EMBL" id="FMWP01000052">
    <property type="protein sequence ID" value="SCZ94515.1"/>
    <property type="molecule type" value="Genomic_DNA"/>
</dbReference>
<sequence length="130" mass="14512">MNEAERDAYALAKSRLDQLVVKEAQWLRIRAHVPSVDSREGQSASIRTRLNRRSRQTSIVSLEDVDGTETVDVRSTACTAINTRRKSPKFAAGVDISYRFVRCKHCRRDGVVVRARGRALSGRGFDPPGA</sequence>
<evidence type="ECO:0000313" key="1">
    <source>
        <dbReference type="EMBL" id="SCZ94515.1"/>
    </source>
</evidence>
<accession>A0A2X0MRH6</accession>
<organism evidence="1 2">
    <name type="scientific">Microbotryum saponariae</name>
    <dbReference type="NCBI Taxonomy" id="289078"/>
    <lineage>
        <taxon>Eukaryota</taxon>
        <taxon>Fungi</taxon>
        <taxon>Dikarya</taxon>
        <taxon>Basidiomycota</taxon>
        <taxon>Pucciniomycotina</taxon>
        <taxon>Microbotryomycetes</taxon>
        <taxon>Microbotryales</taxon>
        <taxon>Microbotryaceae</taxon>
        <taxon>Microbotryum</taxon>
    </lineage>
</organism>
<gene>
    <name evidence="1" type="ORF">BZ3500_MVSOF-1268-A1-R1_CHR12-2G03952</name>
</gene>
<keyword evidence="2" id="KW-1185">Reference proteome</keyword>
<evidence type="ECO:0000313" key="2">
    <source>
        <dbReference type="Proteomes" id="UP000249723"/>
    </source>
</evidence>